<keyword evidence="3" id="KW-1185">Reference proteome</keyword>
<dbReference type="GO" id="GO:0032259">
    <property type="term" value="P:methylation"/>
    <property type="evidence" value="ECO:0007669"/>
    <property type="project" value="UniProtKB-KW"/>
</dbReference>
<keyword evidence="2" id="KW-0808">Transferase</keyword>
<protein>
    <submittedName>
        <fullName evidence="2">MtaA/CmuA family methyltransferase</fullName>
    </submittedName>
</protein>
<comment type="caution">
    <text evidence="2">The sequence shown here is derived from an EMBL/GenBank/DDBJ whole genome shotgun (WGS) entry which is preliminary data.</text>
</comment>
<reference evidence="2 3" key="1">
    <citation type="submission" date="2023-07" db="EMBL/GenBank/DDBJ databases">
        <title>Genomic Encyclopedia of Type Strains, Phase IV (KMG-IV): sequencing the most valuable type-strain genomes for metagenomic binning, comparative biology and taxonomic classification.</title>
        <authorList>
            <person name="Goeker M."/>
        </authorList>
    </citation>
    <scope>NUCLEOTIDE SEQUENCE [LARGE SCALE GENOMIC DNA]</scope>
    <source>
        <strain evidence="2 3">DSM 1400</strain>
    </source>
</reference>
<accession>A0ABU0JUL8</accession>
<dbReference type="Proteomes" id="UP001224418">
    <property type="component" value="Unassembled WGS sequence"/>
</dbReference>
<dbReference type="Gene3D" id="3.20.20.210">
    <property type="match status" value="1"/>
</dbReference>
<dbReference type="PANTHER" id="PTHR47099">
    <property type="entry name" value="METHYLCOBAMIDE:COM METHYLTRANSFERASE MTBA"/>
    <property type="match status" value="1"/>
</dbReference>
<organism evidence="2 3">
    <name type="scientific">Hathewaya limosa</name>
    <name type="common">Clostridium limosum</name>
    <dbReference type="NCBI Taxonomy" id="1536"/>
    <lineage>
        <taxon>Bacteria</taxon>
        <taxon>Bacillati</taxon>
        <taxon>Bacillota</taxon>
        <taxon>Clostridia</taxon>
        <taxon>Eubacteriales</taxon>
        <taxon>Clostridiaceae</taxon>
        <taxon>Hathewaya</taxon>
    </lineage>
</organism>
<dbReference type="InterPro" id="IPR000257">
    <property type="entry name" value="Uroporphyrinogen_deCOase"/>
</dbReference>
<sequence length="291" mass="32714">MREKINFKCIGDNLENIPEDIIQKTGLTFPKAHTKGEYMSILSKALKVHRRDDFCRLPFCNTVEAEAFGGYIKLGDEKTGPRVEKYLFNSIDELENIKEIDLNNGRIKEVLDAIEKLARQGENVILNVEGPFTIISSLIDSTIFYKAIRKNREAIDKFIGVIEDSIIKYAKEGVKRGAKIISYGDPVGTLDLVGPKVFKEVSAKASIRILKTLGNEIDDALIHVCGKASCGFYNIELSDEEKISYDENLTYGQGVISVLKKRPDIKIVGHACIKRTPLHLKDNSVYKIILY</sequence>
<keyword evidence="2" id="KW-0489">Methyltransferase</keyword>
<dbReference type="EMBL" id="JAUSWN010000029">
    <property type="protein sequence ID" value="MDQ0480802.1"/>
    <property type="molecule type" value="Genomic_DNA"/>
</dbReference>
<name>A0ABU0JUL8_HATLI</name>
<evidence type="ECO:0000313" key="3">
    <source>
        <dbReference type="Proteomes" id="UP001224418"/>
    </source>
</evidence>
<dbReference type="InterPro" id="IPR052024">
    <property type="entry name" value="Methanogen_methyltrans"/>
</dbReference>
<evidence type="ECO:0000313" key="2">
    <source>
        <dbReference type="EMBL" id="MDQ0480802.1"/>
    </source>
</evidence>
<dbReference type="SUPFAM" id="SSF51726">
    <property type="entry name" value="UROD/MetE-like"/>
    <property type="match status" value="1"/>
</dbReference>
<evidence type="ECO:0000259" key="1">
    <source>
        <dbReference type="Pfam" id="PF01208"/>
    </source>
</evidence>
<dbReference type="RefSeq" id="WP_307356970.1">
    <property type="nucleotide sequence ID" value="NZ_BAAACJ010000051.1"/>
</dbReference>
<dbReference type="PANTHER" id="PTHR47099:SF1">
    <property type="entry name" value="METHYLCOBAMIDE:COM METHYLTRANSFERASE MTBA"/>
    <property type="match status" value="1"/>
</dbReference>
<proteinExistence type="predicted"/>
<dbReference type="InterPro" id="IPR038071">
    <property type="entry name" value="UROD/MetE-like_sf"/>
</dbReference>
<dbReference type="GO" id="GO:0008168">
    <property type="term" value="F:methyltransferase activity"/>
    <property type="evidence" value="ECO:0007669"/>
    <property type="project" value="UniProtKB-KW"/>
</dbReference>
<dbReference type="Pfam" id="PF01208">
    <property type="entry name" value="URO-D"/>
    <property type="match status" value="1"/>
</dbReference>
<gene>
    <name evidence="2" type="ORF">QOZ93_002552</name>
</gene>
<feature type="domain" description="Uroporphyrinogen decarboxylase (URO-D)" evidence="1">
    <location>
        <begin position="17"/>
        <end position="247"/>
    </location>
</feature>